<evidence type="ECO:0000256" key="6">
    <source>
        <dbReference type="SAM" id="MobiDB-lite"/>
    </source>
</evidence>
<evidence type="ECO:0000313" key="9">
    <source>
        <dbReference type="Proteomes" id="UP000235220"/>
    </source>
</evidence>
<evidence type="ECO:0000313" key="10">
    <source>
        <dbReference type="RefSeq" id="XP_018854726.1"/>
    </source>
</evidence>
<dbReference type="Pfam" id="PF02298">
    <property type="entry name" value="Cu_bind_like"/>
    <property type="match status" value="1"/>
</dbReference>
<dbReference type="Gene3D" id="2.60.40.420">
    <property type="entry name" value="Cupredoxins - blue copper proteins"/>
    <property type="match status" value="1"/>
</dbReference>
<accession>A0A2I4HEZ5</accession>
<evidence type="ECO:0000256" key="8">
    <source>
        <dbReference type="SAM" id="SignalP"/>
    </source>
</evidence>
<dbReference type="Gramene" id="Jr14_03010_p1">
    <property type="protein sequence ID" value="cds.Jr14_03010_p1"/>
    <property type="gene ID" value="Jr14_03010"/>
</dbReference>
<dbReference type="STRING" id="51240.A0A2I4HEZ5"/>
<dbReference type="PROSITE" id="PS51485">
    <property type="entry name" value="PHYTOCYANIN"/>
    <property type="match status" value="1"/>
</dbReference>
<keyword evidence="3" id="KW-0249">Electron transport</keyword>
<dbReference type="FunFam" id="2.60.40.420:FF:000003">
    <property type="entry name" value="Blue copper"/>
    <property type="match status" value="1"/>
</dbReference>
<feature type="signal peptide" evidence="8">
    <location>
        <begin position="1"/>
        <end position="21"/>
    </location>
</feature>
<dbReference type="SUPFAM" id="SSF49503">
    <property type="entry name" value="Cupredoxins"/>
    <property type="match status" value="1"/>
</dbReference>
<keyword evidence="4" id="KW-0186">Copper</keyword>
<proteinExistence type="predicted"/>
<dbReference type="Proteomes" id="UP000235220">
    <property type="component" value="Chromosome 14"/>
</dbReference>
<evidence type="ECO:0000256" key="4">
    <source>
        <dbReference type="ARBA" id="ARBA00023008"/>
    </source>
</evidence>
<feature type="compositionally biased region" description="Low complexity" evidence="6">
    <location>
        <begin position="122"/>
        <end position="144"/>
    </location>
</feature>
<keyword evidence="7" id="KW-0472">Membrane</keyword>
<evidence type="ECO:0000256" key="3">
    <source>
        <dbReference type="ARBA" id="ARBA00022982"/>
    </source>
</evidence>
<keyword evidence="8" id="KW-0732">Signal</keyword>
<keyword evidence="9" id="KW-1185">Reference proteome</keyword>
<evidence type="ECO:0000256" key="2">
    <source>
        <dbReference type="ARBA" id="ARBA00022723"/>
    </source>
</evidence>
<gene>
    <name evidence="10" type="primary">LOC109016809</name>
</gene>
<keyword evidence="7" id="KW-1133">Transmembrane helix</keyword>
<name>A0A2I4HEZ5_JUGRE</name>
<dbReference type="GO" id="GO:0005886">
    <property type="term" value="C:plasma membrane"/>
    <property type="evidence" value="ECO:0000318"/>
    <property type="project" value="GO_Central"/>
</dbReference>
<reference evidence="10" key="1">
    <citation type="submission" date="2025-08" db="UniProtKB">
        <authorList>
            <consortium name="RefSeq"/>
        </authorList>
    </citation>
    <scope>IDENTIFICATION</scope>
    <source>
        <tissue evidence="10">Leaves</tissue>
    </source>
</reference>
<dbReference type="KEGG" id="jre:109016809"/>
<evidence type="ECO:0000256" key="1">
    <source>
        <dbReference type="ARBA" id="ARBA00022448"/>
    </source>
</evidence>
<dbReference type="GeneID" id="109016809"/>
<dbReference type="CDD" id="cd04216">
    <property type="entry name" value="Phytocyanin"/>
    <property type="match status" value="1"/>
</dbReference>
<dbReference type="AlphaFoldDB" id="A0A2I4HEZ5"/>
<dbReference type="PANTHER" id="PTHR33021">
    <property type="entry name" value="BLUE COPPER PROTEIN"/>
    <property type="match status" value="1"/>
</dbReference>
<dbReference type="OrthoDB" id="686200at2759"/>
<evidence type="ECO:0000256" key="7">
    <source>
        <dbReference type="SAM" id="Phobius"/>
    </source>
</evidence>
<keyword evidence="2" id="KW-0479">Metal-binding</keyword>
<dbReference type="PANTHER" id="PTHR33021:SF350">
    <property type="entry name" value="UCLACYANIN-2"/>
    <property type="match status" value="1"/>
</dbReference>
<feature type="region of interest" description="Disordered" evidence="6">
    <location>
        <begin position="122"/>
        <end position="152"/>
    </location>
</feature>
<dbReference type="RefSeq" id="XP_018854726.1">
    <property type="nucleotide sequence ID" value="XM_018999181.2"/>
</dbReference>
<keyword evidence="1" id="KW-0813">Transport</keyword>
<protein>
    <submittedName>
        <fullName evidence="10">Stellacyanin-like</fullName>
    </submittedName>
</protein>
<dbReference type="InterPro" id="IPR039391">
    <property type="entry name" value="Phytocyanin-like"/>
</dbReference>
<dbReference type="InterPro" id="IPR003245">
    <property type="entry name" value="Phytocyanin_dom"/>
</dbReference>
<keyword evidence="5" id="KW-0325">Glycoprotein</keyword>
<feature type="chain" id="PRO_5043590499" evidence="8">
    <location>
        <begin position="22"/>
        <end position="181"/>
    </location>
</feature>
<keyword evidence="7" id="KW-0812">Transmembrane</keyword>
<dbReference type="GO" id="GO:0046872">
    <property type="term" value="F:metal ion binding"/>
    <property type="evidence" value="ECO:0007669"/>
    <property type="project" value="UniProtKB-KW"/>
</dbReference>
<feature type="transmembrane region" description="Helical" evidence="7">
    <location>
        <begin position="157"/>
        <end position="179"/>
    </location>
</feature>
<dbReference type="GO" id="GO:0009055">
    <property type="term" value="F:electron transfer activity"/>
    <property type="evidence" value="ECO:0007669"/>
    <property type="project" value="InterPro"/>
</dbReference>
<dbReference type="InterPro" id="IPR008972">
    <property type="entry name" value="Cupredoxin"/>
</dbReference>
<evidence type="ECO:0000256" key="5">
    <source>
        <dbReference type="ARBA" id="ARBA00023180"/>
    </source>
</evidence>
<organism evidence="9 10">
    <name type="scientific">Juglans regia</name>
    <name type="common">English walnut</name>
    <dbReference type="NCBI Taxonomy" id="51240"/>
    <lineage>
        <taxon>Eukaryota</taxon>
        <taxon>Viridiplantae</taxon>
        <taxon>Streptophyta</taxon>
        <taxon>Embryophyta</taxon>
        <taxon>Tracheophyta</taxon>
        <taxon>Spermatophyta</taxon>
        <taxon>Magnoliopsida</taxon>
        <taxon>eudicotyledons</taxon>
        <taxon>Gunneridae</taxon>
        <taxon>Pentapetalae</taxon>
        <taxon>rosids</taxon>
        <taxon>fabids</taxon>
        <taxon>Fagales</taxon>
        <taxon>Juglandaceae</taxon>
        <taxon>Juglans</taxon>
    </lineage>
</organism>
<sequence>MAMPIITLLSLVLAAPAVVYGAQHVVGGSAGWSQTADYSTWAASETFTVGDTLVFNYDSTHKVDEVSQSDYTSCNSGNAIASHQGGSTTINLSSTGSKYFICPSSGHCSTGMKLAVNVVATSTTPSPPSGSTTPSDSTPPSTTVSPPPPPPPSGATIISYTMNNVMFVSLLVSATMFAFMG</sequence>